<keyword evidence="8" id="KW-1185">Reference proteome</keyword>
<dbReference type="PROSITE" id="PS01187">
    <property type="entry name" value="EGF_CA"/>
    <property type="match status" value="1"/>
</dbReference>
<reference evidence="8" key="1">
    <citation type="submission" date="2013-09" db="EMBL/GenBank/DDBJ databases">
        <title>The Genome Sequence of Anopheles maculatus species B.</title>
        <authorList>
            <consortium name="The Broad Institute Genomics Platform"/>
            <person name="Neafsey D.E."/>
            <person name="Besansky N."/>
            <person name="Howell P."/>
            <person name="Walton C."/>
            <person name="Young S.K."/>
            <person name="Zeng Q."/>
            <person name="Gargeya S."/>
            <person name="Fitzgerald M."/>
            <person name="Haas B."/>
            <person name="Abouelleil A."/>
            <person name="Allen A.W."/>
            <person name="Alvarado L."/>
            <person name="Arachchi H.M."/>
            <person name="Berlin A.M."/>
            <person name="Chapman S.B."/>
            <person name="Gainer-Dewar J."/>
            <person name="Goldberg J."/>
            <person name="Griggs A."/>
            <person name="Gujja S."/>
            <person name="Hansen M."/>
            <person name="Howarth C."/>
            <person name="Imamovic A."/>
            <person name="Ireland A."/>
            <person name="Larimer J."/>
            <person name="McCowan C."/>
            <person name="Murphy C."/>
            <person name="Pearson M."/>
            <person name="Poon T.W."/>
            <person name="Priest M."/>
            <person name="Roberts A."/>
            <person name="Saif S."/>
            <person name="Shea T."/>
            <person name="Sisk P."/>
            <person name="Sykes S."/>
            <person name="Wortman J."/>
            <person name="Nusbaum C."/>
            <person name="Birren B."/>
        </authorList>
    </citation>
    <scope>NUCLEOTIDE SEQUENCE [LARGE SCALE GENOMIC DNA]</scope>
    <source>
        <strain evidence="8">maculatus3</strain>
    </source>
</reference>
<dbReference type="PROSITE" id="PS00010">
    <property type="entry name" value="ASX_HYDROXYL"/>
    <property type="match status" value="1"/>
</dbReference>
<dbReference type="CDD" id="cd00054">
    <property type="entry name" value="EGF_CA"/>
    <property type="match status" value="2"/>
</dbReference>
<evidence type="ECO:0000256" key="1">
    <source>
        <dbReference type="ARBA" id="ARBA00022536"/>
    </source>
</evidence>
<dbReference type="InterPro" id="IPR001881">
    <property type="entry name" value="EGF-like_Ca-bd_dom"/>
</dbReference>
<dbReference type="Gene3D" id="2.10.25.10">
    <property type="entry name" value="Laminin"/>
    <property type="match status" value="2"/>
</dbReference>
<dbReference type="Proteomes" id="UP000075901">
    <property type="component" value="Unassembled WGS sequence"/>
</dbReference>
<dbReference type="InterPro" id="IPR000152">
    <property type="entry name" value="EGF-type_Asp/Asn_hydroxyl_site"/>
</dbReference>
<keyword evidence="3" id="KW-0677">Repeat</keyword>
<sequence>MFRLCLINFCFGPAHQHHSDINECEEDGACDEGYRCDNIEGSYECIAVVKIYPTQARKKVETCTPGFRRHNDQCVDIDECAADKNACDSNQVCTNEIGGFRCDCKIGFNLDTITNACVGKKMCSCVFAFIMFSVFCPSERSMRLSMFGFSCASFRLKRSF</sequence>
<dbReference type="PANTHER" id="PTHR24034:SF209">
    <property type="entry name" value="EGF-LIKE DOMAIN-CONTAINING PROTEIN"/>
    <property type="match status" value="1"/>
</dbReference>
<keyword evidence="4" id="KW-1015">Disulfide bond</keyword>
<dbReference type="InterPro" id="IPR000742">
    <property type="entry name" value="EGF"/>
</dbReference>
<evidence type="ECO:0000256" key="5">
    <source>
        <dbReference type="PROSITE-ProRule" id="PRU00076"/>
    </source>
</evidence>
<protein>
    <recommendedName>
        <fullName evidence="6">EGF-like domain-containing protein</fullName>
    </recommendedName>
</protein>
<evidence type="ECO:0000313" key="7">
    <source>
        <dbReference type="EnsemblMetazoa" id="AMAM019913-PA"/>
    </source>
</evidence>
<dbReference type="InterPro" id="IPR049883">
    <property type="entry name" value="NOTCH1_EGF-like"/>
</dbReference>
<dbReference type="InterPro" id="IPR018097">
    <property type="entry name" value="EGF_Ca-bd_CS"/>
</dbReference>
<dbReference type="SUPFAM" id="SSF57196">
    <property type="entry name" value="EGF/Laminin"/>
    <property type="match status" value="1"/>
</dbReference>
<evidence type="ECO:0000256" key="4">
    <source>
        <dbReference type="ARBA" id="ARBA00023157"/>
    </source>
</evidence>
<accession>A0A182T5B0</accession>
<dbReference type="SMART" id="SM00179">
    <property type="entry name" value="EGF_CA"/>
    <property type="match status" value="2"/>
</dbReference>
<comment type="caution">
    <text evidence="5">Lacks conserved residue(s) required for the propagation of feature annotation.</text>
</comment>
<keyword evidence="1 5" id="KW-0245">EGF-like domain</keyword>
<organism evidence="7 8">
    <name type="scientific">Anopheles maculatus</name>
    <dbReference type="NCBI Taxonomy" id="74869"/>
    <lineage>
        <taxon>Eukaryota</taxon>
        <taxon>Metazoa</taxon>
        <taxon>Ecdysozoa</taxon>
        <taxon>Arthropoda</taxon>
        <taxon>Hexapoda</taxon>
        <taxon>Insecta</taxon>
        <taxon>Pterygota</taxon>
        <taxon>Neoptera</taxon>
        <taxon>Endopterygota</taxon>
        <taxon>Diptera</taxon>
        <taxon>Nematocera</taxon>
        <taxon>Culicoidea</taxon>
        <taxon>Culicidae</taxon>
        <taxon>Anophelinae</taxon>
        <taxon>Anopheles</taxon>
        <taxon>Anopheles maculatus group</taxon>
    </lineage>
</organism>
<evidence type="ECO:0000256" key="3">
    <source>
        <dbReference type="ARBA" id="ARBA00022737"/>
    </source>
</evidence>
<dbReference type="SMART" id="SM00181">
    <property type="entry name" value="EGF"/>
    <property type="match status" value="1"/>
</dbReference>
<dbReference type="AlphaFoldDB" id="A0A182T5B0"/>
<dbReference type="VEuPathDB" id="VectorBase:AMAM019913"/>
<evidence type="ECO:0000259" key="6">
    <source>
        <dbReference type="PROSITE" id="PS50026"/>
    </source>
</evidence>
<dbReference type="Pfam" id="PF07645">
    <property type="entry name" value="EGF_CA"/>
    <property type="match status" value="2"/>
</dbReference>
<dbReference type="GO" id="GO:0005509">
    <property type="term" value="F:calcium ion binding"/>
    <property type="evidence" value="ECO:0007669"/>
    <property type="project" value="InterPro"/>
</dbReference>
<evidence type="ECO:0000256" key="2">
    <source>
        <dbReference type="ARBA" id="ARBA00022729"/>
    </source>
</evidence>
<evidence type="ECO:0000313" key="8">
    <source>
        <dbReference type="Proteomes" id="UP000075901"/>
    </source>
</evidence>
<keyword evidence="2" id="KW-0732">Signal</keyword>
<reference evidence="7" key="2">
    <citation type="submission" date="2020-05" db="UniProtKB">
        <authorList>
            <consortium name="EnsemblMetazoa"/>
        </authorList>
    </citation>
    <scope>IDENTIFICATION</scope>
    <source>
        <strain evidence="7">maculatus3</strain>
    </source>
</reference>
<dbReference type="EnsemblMetazoa" id="AMAM019913-RA">
    <property type="protein sequence ID" value="AMAM019913-PA"/>
    <property type="gene ID" value="AMAM019913"/>
</dbReference>
<dbReference type="FunFam" id="2.10.25.10:FF:000139">
    <property type="entry name" value="Fibulin-1"/>
    <property type="match status" value="1"/>
</dbReference>
<dbReference type="InterPro" id="IPR050751">
    <property type="entry name" value="ECM_structural_protein"/>
</dbReference>
<dbReference type="PROSITE" id="PS50026">
    <property type="entry name" value="EGF_3"/>
    <property type="match status" value="1"/>
</dbReference>
<feature type="domain" description="EGF-like" evidence="6">
    <location>
        <begin position="76"/>
        <end position="114"/>
    </location>
</feature>
<name>A0A182T5B0_9DIPT</name>
<proteinExistence type="predicted"/>
<dbReference type="PANTHER" id="PTHR24034">
    <property type="entry name" value="EGF-LIKE DOMAIN-CONTAINING PROTEIN"/>
    <property type="match status" value="1"/>
</dbReference>